<feature type="non-terminal residue" evidence="1">
    <location>
        <position position="1"/>
    </location>
</feature>
<evidence type="ECO:0000313" key="2">
    <source>
        <dbReference type="Proteomes" id="UP000799421"/>
    </source>
</evidence>
<gene>
    <name evidence="1" type="ORF">K470DRAFT_199890</name>
</gene>
<protein>
    <submittedName>
        <fullName evidence="1">Uncharacterized protein</fullName>
    </submittedName>
</protein>
<dbReference type="EMBL" id="MU005975">
    <property type="protein sequence ID" value="KAF2861081.1"/>
    <property type="molecule type" value="Genomic_DNA"/>
</dbReference>
<reference evidence="1" key="1">
    <citation type="journal article" date="2020" name="Stud. Mycol.">
        <title>101 Dothideomycetes genomes: a test case for predicting lifestyles and emergence of pathogens.</title>
        <authorList>
            <person name="Haridas S."/>
            <person name="Albert R."/>
            <person name="Binder M."/>
            <person name="Bloem J."/>
            <person name="Labutti K."/>
            <person name="Salamov A."/>
            <person name="Andreopoulos B."/>
            <person name="Baker S."/>
            <person name="Barry K."/>
            <person name="Bills G."/>
            <person name="Bluhm B."/>
            <person name="Cannon C."/>
            <person name="Castanera R."/>
            <person name="Culley D."/>
            <person name="Daum C."/>
            <person name="Ezra D."/>
            <person name="Gonzalez J."/>
            <person name="Henrissat B."/>
            <person name="Kuo A."/>
            <person name="Liang C."/>
            <person name="Lipzen A."/>
            <person name="Lutzoni F."/>
            <person name="Magnuson J."/>
            <person name="Mondo S."/>
            <person name="Nolan M."/>
            <person name="Ohm R."/>
            <person name="Pangilinan J."/>
            <person name="Park H.-J."/>
            <person name="Ramirez L."/>
            <person name="Alfaro M."/>
            <person name="Sun H."/>
            <person name="Tritt A."/>
            <person name="Yoshinaga Y."/>
            <person name="Zwiers L.-H."/>
            <person name="Turgeon B."/>
            <person name="Goodwin S."/>
            <person name="Spatafora J."/>
            <person name="Crous P."/>
            <person name="Grigoriev I."/>
        </authorList>
    </citation>
    <scope>NUCLEOTIDE SEQUENCE</scope>
    <source>
        <strain evidence="1">CBS 480.64</strain>
    </source>
</reference>
<feature type="non-terminal residue" evidence="1">
    <location>
        <position position="90"/>
    </location>
</feature>
<dbReference type="Proteomes" id="UP000799421">
    <property type="component" value="Unassembled WGS sequence"/>
</dbReference>
<organism evidence="1 2">
    <name type="scientific">Piedraia hortae CBS 480.64</name>
    <dbReference type="NCBI Taxonomy" id="1314780"/>
    <lineage>
        <taxon>Eukaryota</taxon>
        <taxon>Fungi</taxon>
        <taxon>Dikarya</taxon>
        <taxon>Ascomycota</taxon>
        <taxon>Pezizomycotina</taxon>
        <taxon>Dothideomycetes</taxon>
        <taxon>Dothideomycetidae</taxon>
        <taxon>Capnodiales</taxon>
        <taxon>Piedraiaceae</taxon>
        <taxon>Piedraia</taxon>
    </lineage>
</organism>
<dbReference type="AlphaFoldDB" id="A0A6A7C0P2"/>
<evidence type="ECO:0000313" key="1">
    <source>
        <dbReference type="EMBL" id="KAF2861081.1"/>
    </source>
</evidence>
<dbReference type="OrthoDB" id="185175at2759"/>
<sequence>LACLEPSRYYLLCALTRHIHLLMDPQREHVVDVSEVCAGFARCLSLHAHVMEYLSRNWSICWKGCGVEGWFLNYNYTLDNARHLRFHNQE</sequence>
<keyword evidence="2" id="KW-1185">Reference proteome</keyword>
<proteinExistence type="predicted"/>
<accession>A0A6A7C0P2</accession>
<name>A0A6A7C0P2_9PEZI</name>